<gene>
    <name evidence="1" type="ORF">NMOB1V02_LOCUS8812</name>
</gene>
<protein>
    <submittedName>
        <fullName evidence="1">Uncharacterized protein</fullName>
    </submittedName>
</protein>
<evidence type="ECO:0000313" key="1">
    <source>
        <dbReference type="EMBL" id="CAD7281161.1"/>
    </source>
</evidence>
<evidence type="ECO:0000313" key="2">
    <source>
        <dbReference type="Proteomes" id="UP000678499"/>
    </source>
</evidence>
<organism evidence="1">
    <name type="scientific">Notodromas monacha</name>
    <dbReference type="NCBI Taxonomy" id="399045"/>
    <lineage>
        <taxon>Eukaryota</taxon>
        <taxon>Metazoa</taxon>
        <taxon>Ecdysozoa</taxon>
        <taxon>Arthropoda</taxon>
        <taxon>Crustacea</taxon>
        <taxon>Oligostraca</taxon>
        <taxon>Ostracoda</taxon>
        <taxon>Podocopa</taxon>
        <taxon>Podocopida</taxon>
        <taxon>Cypridocopina</taxon>
        <taxon>Cypridoidea</taxon>
        <taxon>Cyprididae</taxon>
        <taxon>Notodromas</taxon>
    </lineage>
</organism>
<proteinExistence type="predicted"/>
<name>A0A7R9BW37_9CRUS</name>
<dbReference type="Proteomes" id="UP000678499">
    <property type="component" value="Unassembled WGS sequence"/>
</dbReference>
<accession>A0A7R9BW37</accession>
<dbReference type="EMBL" id="OA884700">
    <property type="protein sequence ID" value="CAD7281161.1"/>
    <property type="molecule type" value="Genomic_DNA"/>
</dbReference>
<keyword evidence="2" id="KW-1185">Reference proteome</keyword>
<dbReference type="EMBL" id="CAJPEX010002663">
    <property type="protein sequence ID" value="CAG0921313.1"/>
    <property type="molecule type" value="Genomic_DNA"/>
</dbReference>
<sequence>MEDVALNTAALSGSCIIASRDDWQFSNKLLRFSRLDKCGSVNVGLLDLGQRVEAHEVDHRHHQDEPSFPSTVRERQEMLKFQGHRQNSDSKRAGYNHNICRYMPFANQHYKPIIIAK</sequence>
<reference evidence="1" key="1">
    <citation type="submission" date="2020-11" db="EMBL/GenBank/DDBJ databases">
        <authorList>
            <person name="Tran Van P."/>
        </authorList>
    </citation>
    <scope>NUCLEOTIDE SEQUENCE</scope>
</reference>
<dbReference type="AlphaFoldDB" id="A0A7R9BW37"/>